<dbReference type="Proteomes" id="UP001235939">
    <property type="component" value="Chromosome 22"/>
</dbReference>
<proteinExistence type="predicted"/>
<evidence type="ECO:0000313" key="1">
    <source>
        <dbReference type="EMBL" id="UYV82922.1"/>
    </source>
</evidence>
<accession>A0ABY6LS04</accession>
<name>A0ABY6LS04_9ARAC</name>
<sequence length="129" mass="14668">MPFISRITPDRTLLALANKLCKMYRCFPGHRTLLISHQSSTSRTSLDAVCMPCHSRVQKTNCGKWLRGNGEPSLRTPSKGRSVKTGILPATNLKYHQKTSHRKEDLRGQEYCQPPSYNTIKRLAIESRL</sequence>
<dbReference type="EMBL" id="CP092884">
    <property type="protein sequence ID" value="UYV82922.1"/>
    <property type="molecule type" value="Genomic_DNA"/>
</dbReference>
<evidence type="ECO:0000313" key="2">
    <source>
        <dbReference type="Proteomes" id="UP001235939"/>
    </source>
</evidence>
<keyword evidence="2" id="KW-1185">Reference proteome</keyword>
<reference evidence="1 2" key="1">
    <citation type="submission" date="2022-03" db="EMBL/GenBank/DDBJ databases">
        <title>A chromosomal length assembly of Cordylochernes scorpioides.</title>
        <authorList>
            <person name="Zeh D."/>
            <person name="Zeh J."/>
        </authorList>
    </citation>
    <scope>NUCLEOTIDE SEQUENCE [LARGE SCALE GENOMIC DNA]</scope>
    <source>
        <strain evidence="1">IN4F17</strain>
        <tissue evidence="1">Whole Body</tissue>
    </source>
</reference>
<gene>
    <name evidence="1" type="ORF">LAZ67_22001399</name>
</gene>
<organism evidence="1 2">
    <name type="scientific">Cordylochernes scorpioides</name>
    <dbReference type="NCBI Taxonomy" id="51811"/>
    <lineage>
        <taxon>Eukaryota</taxon>
        <taxon>Metazoa</taxon>
        <taxon>Ecdysozoa</taxon>
        <taxon>Arthropoda</taxon>
        <taxon>Chelicerata</taxon>
        <taxon>Arachnida</taxon>
        <taxon>Pseudoscorpiones</taxon>
        <taxon>Cheliferoidea</taxon>
        <taxon>Chernetidae</taxon>
        <taxon>Cordylochernes</taxon>
    </lineage>
</organism>
<protein>
    <submittedName>
        <fullName evidence="1">Uncharacterized protein</fullName>
    </submittedName>
</protein>